<evidence type="ECO:0000313" key="1">
    <source>
        <dbReference type="EMBL" id="KAJ7984545.1"/>
    </source>
</evidence>
<keyword evidence="2" id="KW-1185">Reference proteome</keyword>
<protein>
    <submittedName>
        <fullName evidence="1">Uncharacterized protein</fullName>
    </submittedName>
</protein>
<evidence type="ECO:0000313" key="2">
    <source>
        <dbReference type="Proteomes" id="UP001157502"/>
    </source>
</evidence>
<gene>
    <name evidence="1" type="ORF">DPEC_G00355910</name>
</gene>
<organism evidence="1 2">
    <name type="scientific">Dallia pectoralis</name>
    <name type="common">Alaska blackfish</name>
    <dbReference type="NCBI Taxonomy" id="75939"/>
    <lineage>
        <taxon>Eukaryota</taxon>
        <taxon>Metazoa</taxon>
        <taxon>Chordata</taxon>
        <taxon>Craniata</taxon>
        <taxon>Vertebrata</taxon>
        <taxon>Euteleostomi</taxon>
        <taxon>Actinopterygii</taxon>
        <taxon>Neopterygii</taxon>
        <taxon>Teleostei</taxon>
        <taxon>Protacanthopterygii</taxon>
        <taxon>Esociformes</taxon>
        <taxon>Umbridae</taxon>
        <taxon>Dallia</taxon>
    </lineage>
</organism>
<name>A0ACC2EZQ3_DALPE</name>
<proteinExistence type="predicted"/>
<dbReference type="EMBL" id="CM055764">
    <property type="protein sequence ID" value="KAJ7984545.1"/>
    <property type="molecule type" value="Genomic_DNA"/>
</dbReference>
<sequence>MHACDSRLQLCPTSRSQPGPHRRFSIKMLKLSPRTAVCSDVHRILVSASLRANQRRGGAGRETNETLTVSTANQ</sequence>
<comment type="caution">
    <text evidence="1">The sequence shown here is derived from an EMBL/GenBank/DDBJ whole genome shotgun (WGS) entry which is preliminary data.</text>
</comment>
<accession>A0ACC2EZQ3</accession>
<dbReference type="Proteomes" id="UP001157502">
    <property type="component" value="Chromosome 37"/>
</dbReference>
<reference evidence="1" key="1">
    <citation type="submission" date="2021-05" db="EMBL/GenBank/DDBJ databases">
        <authorList>
            <person name="Pan Q."/>
            <person name="Jouanno E."/>
            <person name="Zahm M."/>
            <person name="Klopp C."/>
            <person name="Cabau C."/>
            <person name="Louis A."/>
            <person name="Berthelot C."/>
            <person name="Parey E."/>
            <person name="Roest Crollius H."/>
            <person name="Montfort J."/>
            <person name="Robinson-Rechavi M."/>
            <person name="Bouchez O."/>
            <person name="Lampietro C."/>
            <person name="Lopez Roques C."/>
            <person name="Donnadieu C."/>
            <person name="Postlethwait J."/>
            <person name="Bobe J."/>
            <person name="Dillon D."/>
            <person name="Chandos A."/>
            <person name="von Hippel F."/>
            <person name="Guiguen Y."/>
        </authorList>
    </citation>
    <scope>NUCLEOTIDE SEQUENCE</scope>
    <source>
        <strain evidence="1">YG-Jan2019</strain>
    </source>
</reference>